<keyword evidence="1" id="KW-0472">Membrane</keyword>
<keyword evidence="3" id="KW-1185">Reference proteome</keyword>
<dbReference type="EMBL" id="NKXS01006323">
    <property type="protein sequence ID" value="PIN01644.1"/>
    <property type="molecule type" value="Genomic_DNA"/>
</dbReference>
<gene>
    <name evidence="2" type="ORF">CDL12_25849</name>
</gene>
<comment type="caution">
    <text evidence="2">The sequence shown here is derived from an EMBL/GenBank/DDBJ whole genome shotgun (WGS) entry which is preliminary data.</text>
</comment>
<keyword evidence="1" id="KW-1133">Transmembrane helix</keyword>
<reference evidence="3" key="1">
    <citation type="journal article" date="2018" name="Gigascience">
        <title>Genome assembly of the Pink Ipe (Handroanthus impetiginosus, Bignoniaceae), a highly valued, ecologically keystone Neotropical timber forest tree.</title>
        <authorList>
            <person name="Silva-Junior O.B."/>
            <person name="Grattapaglia D."/>
            <person name="Novaes E."/>
            <person name="Collevatti R.G."/>
        </authorList>
    </citation>
    <scope>NUCLEOTIDE SEQUENCE [LARGE SCALE GENOMIC DNA]</scope>
    <source>
        <strain evidence="3">cv. UFG-1</strain>
    </source>
</reference>
<feature type="transmembrane region" description="Helical" evidence="1">
    <location>
        <begin position="73"/>
        <end position="91"/>
    </location>
</feature>
<organism evidence="2 3">
    <name type="scientific">Handroanthus impetiginosus</name>
    <dbReference type="NCBI Taxonomy" id="429701"/>
    <lineage>
        <taxon>Eukaryota</taxon>
        <taxon>Viridiplantae</taxon>
        <taxon>Streptophyta</taxon>
        <taxon>Embryophyta</taxon>
        <taxon>Tracheophyta</taxon>
        <taxon>Spermatophyta</taxon>
        <taxon>Magnoliopsida</taxon>
        <taxon>eudicotyledons</taxon>
        <taxon>Gunneridae</taxon>
        <taxon>Pentapetalae</taxon>
        <taxon>asterids</taxon>
        <taxon>lamiids</taxon>
        <taxon>Lamiales</taxon>
        <taxon>Bignoniaceae</taxon>
        <taxon>Crescentiina</taxon>
        <taxon>Tabebuia alliance</taxon>
        <taxon>Handroanthus</taxon>
    </lineage>
</organism>
<dbReference type="AlphaFoldDB" id="A0A2G9G8N6"/>
<evidence type="ECO:0000313" key="2">
    <source>
        <dbReference type="EMBL" id="PIN01644.1"/>
    </source>
</evidence>
<evidence type="ECO:0000256" key="1">
    <source>
        <dbReference type="SAM" id="Phobius"/>
    </source>
</evidence>
<name>A0A2G9G8N6_9LAMI</name>
<protein>
    <submittedName>
        <fullName evidence="2">Uncharacterized protein</fullName>
    </submittedName>
</protein>
<sequence>MTVIPFPKKSTAPWKPRGNFLWIEDQANCQSKGVRGLTFSSSRFYVFFYNQLLPGCPNCGSFLWSRSPSQKPLLTTLLFASLYYAIPLFLFEHQPKTFNLIL</sequence>
<proteinExistence type="predicted"/>
<keyword evidence="1" id="KW-0812">Transmembrane</keyword>
<accession>A0A2G9G8N6</accession>
<dbReference type="Proteomes" id="UP000231279">
    <property type="component" value="Unassembled WGS sequence"/>
</dbReference>
<evidence type="ECO:0000313" key="3">
    <source>
        <dbReference type="Proteomes" id="UP000231279"/>
    </source>
</evidence>